<comment type="caution">
    <text evidence="1">The sequence shown here is derived from an EMBL/GenBank/DDBJ whole genome shotgun (WGS) entry which is preliminary data.</text>
</comment>
<evidence type="ECO:0000313" key="2">
    <source>
        <dbReference type="Proteomes" id="UP000625804"/>
    </source>
</evidence>
<dbReference type="Gene3D" id="4.10.280.10">
    <property type="entry name" value="Helix-loop-helix DNA-binding domain"/>
    <property type="match status" value="1"/>
</dbReference>
<dbReference type="AlphaFoldDB" id="A0A8J8K852"/>
<dbReference type="GO" id="GO:0043937">
    <property type="term" value="P:regulation of sporulation"/>
    <property type="evidence" value="ECO:0007669"/>
    <property type="project" value="InterPro"/>
</dbReference>
<reference evidence="1" key="1">
    <citation type="submission" date="2020-06" db="EMBL/GenBank/DDBJ databases">
        <title>A novel thermopfilic bacterium from Erzurum, Turkey.</title>
        <authorList>
            <person name="Adiguzel A."/>
            <person name="Ay H."/>
            <person name="Baltaci M.O."/>
        </authorList>
    </citation>
    <scope>NUCLEOTIDE SEQUENCE</scope>
    <source>
        <strain evidence="1">P2</strain>
    </source>
</reference>
<dbReference type="InterPro" id="IPR036638">
    <property type="entry name" value="HLH_DNA-bd_sf"/>
</dbReference>
<dbReference type="RefSeq" id="WP_173730716.1">
    <property type="nucleotide sequence ID" value="NZ_JABTTE010000006.1"/>
</dbReference>
<dbReference type="SUPFAM" id="SSF140500">
    <property type="entry name" value="BAS1536-like"/>
    <property type="match status" value="1"/>
</dbReference>
<name>A0A8J8K852_9BACI</name>
<protein>
    <submittedName>
        <fullName evidence="1">Aspartyl-phosphate phosphatase Spo0E family protein</fullName>
    </submittedName>
</protein>
<organism evidence="1 2">
    <name type="scientific">Calidifontibacillus erzurumensis</name>
    <dbReference type="NCBI Taxonomy" id="2741433"/>
    <lineage>
        <taxon>Bacteria</taxon>
        <taxon>Bacillati</taxon>
        <taxon>Bacillota</taxon>
        <taxon>Bacilli</taxon>
        <taxon>Bacillales</taxon>
        <taxon>Bacillaceae</taxon>
        <taxon>Calidifontibacillus/Schinkia group</taxon>
        <taxon>Calidifontibacillus</taxon>
    </lineage>
</organism>
<dbReference type="Pfam" id="PF09388">
    <property type="entry name" value="SpoOE-like"/>
    <property type="match status" value="1"/>
</dbReference>
<keyword evidence="2" id="KW-1185">Reference proteome</keyword>
<evidence type="ECO:0000313" key="1">
    <source>
        <dbReference type="EMBL" id="NSL51516.1"/>
    </source>
</evidence>
<gene>
    <name evidence="1" type="ORF">HR057_06995</name>
</gene>
<dbReference type="InterPro" id="IPR037208">
    <property type="entry name" value="Spo0E-like_sf"/>
</dbReference>
<accession>A0A8J8K852</accession>
<proteinExistence type="predicted"/>
<sequence length="62" mass="7313">MKATDSDIQMEQLYLLIEEKRNQMIRIGLQYGFTDEKTVVASQQLDKLIHQAILMKKLMKQD</sequence>
<dbReference type="Proteomes" id="UP000625804">
    <property type="component" value="Unassembled WGS sequence"/>
</dbReference>
<dbReference type="PANTHER" id="PTHR41263">
    <property type="entry name" value="ASPARTYL-PHOSPHATE PHOSPHATASE YISI"/>
    <property type="match status" value="1"/>
</dbReference>
<dbReference type="GO" id="GO:0046983">
    <property type="term" value="F:protein dimerization activity"/>
    <property type="evidence" value="ECO:0007669"/>
    <property type="project" value="InterPro"/>
</dbReference>
<dbReference type="EMBL" id="JABTTE010000006">
    <property type="protein sequence ID" value="NSL51516.1"/>
    <property type="molecule type" value="Genomic_DNA"/>
</dbReference>
<dbReference type="PANTHER" id="PTHR41263:SF1">
    <property type="entry name" value="ASPARTYL-PHOSPHATE PHOSPHATASE YISI"/>
    <property type="match status" value="1"/>
</dbReference>
<dbReference type="InterPro" id="IPR053028">
    <property type="entry name" value="Spo0E-like_phosphatase"/>
</dbReference>
<dbReference type="InterPro" id="IPR018540">
    <property type="entry name" value="Spo0E-like"/>
</dbReference>